<sequence>MSDGDSTVLSSDPGNPDSPLNKQLDSRANLFIRFFKLDIFEEAYVALSKAPQLIHDTAIIQGIENPEHIKSSMQKYVISHRLYRAAAPQFLDLTRLNEAQLSMNYPWLSQVESLKEDELVEGVRGFLDNSFYDHTVAFINRKLFDTDVFRYAALADEVLHGVAMTVYDNVVMKARYGLVWRLYARGLTKELAAVLRALSAPRHEPVLDEMIQHRTAIQLALTLAADNKDENAFNLFNEAYTYHHQHHSMVYRDDEEQKGVFVKCLLEHKLPVAEAFLRAKWHRELNMPVAQRRPSWDHFINGDPCHEGMFDTRVVRYYEGGRFATAVLMDTLWTPIPAADPYVAIEPVPMPVTVSAIKAELDTMKYDKPSAERDLSGASTPSPWDRFTEATGHDEVQQGIPTIDDIRPGRPTLEGLFSRPADYDRLNHYGLNDYLSSSLTLEDPWANSPTGHLLWSSLLPQRNQGDQDEIFEMSAFDSHLGTTRDDVVPPFPPPFVPSPRPAAVDGSSIQTAAPPSAPSTAPQQTQEKSRFHSVLKSLSKLRRPRPAAVDGPSIQTAVPPSAPSTASQQTQKPRFHSVLKPLSKLRRLSQASSKQDSTGPTSG</sequence>
<comment type="caution">
    <text evidence="2">The sequence shown here is derived from an EMBL/GenBank/DDBJ whole genome shotgun (WGS) entry which is preliminary data.</text>
</comment>
<keyword evidence="3" id="KW-1185">Reference proteome</keyword>
<dbReference type="AlphaFoldDB" id="A0A9W8AAH5"/>
<protein>
    <submittedName>
        <fullName evidence="2">Uncharacterized protein</fullName>
    </submittedName>
</protein>
<feature type="compositionally biased region" description="Pro residues" evidence="1">
    <location>
        <begin position="489"/>
        <end position="500"/>
    </location>
</feature>
<feature type="compositionally biased region" description="Polar residues" evidence="1">
    <location>
        <begin position="553"/>
        <end position="572"/>
    </location>
</feature>
<reference evidence="2" key="1">
    <citation type="submission" date="2022-07" db="EMBL/GenBank/DDBJ databases">
        <title>Phylogenomic reconstructions and comparative analyses of Kickxellomycotina fungi.</title>
        <authorList>
            <person name="Reynolds N.K."/>
            <person name="Stajich J.E."/>
            <person name="Barry K."/>
            <person name="Grigoriev I.V."/>
            <person name="Crous P."/>
            <person name="Smith M.E."/>
        </authorList>
    </citation>
    <scope>NUCLEOTIDE SEQUENCE</scope>
    <source>
        <strain evidence="2">RSA 861</strain>
    </source>
</reference>
<accession>A0A9W8AAH5</accession>
<gene>
    <name evidence="2" type="ORF">IWQ60_003609</name>
</gene>
<organism evidence="2 3">
    <name type="scientific">Tieghemiomyces parasiticus</name>
    <dbReference type="NCBI Taxonomy" id="78921"/>
    <lineage>
        <taxon>Eukaryota</taxon>
        <taxon>Fungi</taxon>
        <taxon>Fungi incertae sedis</taxon>
        <taxon>Zoopagomycota</taxon>
        <taxon>Kickxellomycotina</taxon>
        <taxon>Dimargaritomycetes</taxon>
        <taxon>Dimargaritales</taxon>
        <taxon>Dimargaritaceae</taxon>
        <taxon>Tieghemiomyces</taxon>
    </lineage>
</organism>
<dbReference type="EMBL" id="JANBPT010000157">
    <property type="protein sequence ID" value="KAJ1926667.1"/>
    <property type="molecule type" value="Genomic_DNA"/>
</dbReference>
<evidence type="ECO:0000313" key="3">
    <source>
        <dbReference type="Proteomes" id="UP001150569"/>
    </source>
</evidence>
<feature type="region of interest" description="Disordered" evidence="1">
    <location>
        <begin position="1"/>
        <end position="21"/>
    </location>
</feature>
<proteinExistence type="predicted"/>
<dbReference type="Proteomes" id="UP001150569">
    <property type="component" value="Unassembled WGS sequence"/>
</dbReference>
<evidence type="ECO:0000256" key="1">
    <source>
        <dbReference type="SAM" id="MobiDB-lite"/>
    </source>
</evidence>
<evidence type="ECO:0000313" key="2">
    <source>
        <dbReference type="EMBL" id="KAJ1926667.1"/>
    </source>
</evidence>
<feature type="compositionally biased region" description="Polar residues" evidence="1">
    <location>
        <begin position="589"/>
        <end position="603"/>
    </location>
</feature>
<feature type="region of interest" description="Disordered" evidence="1">
    <location>
        <begin position="481"/>
        <end position="603"/>
    </location>
</feature>
<feature type="compositionally biased region" description="Low complexity" evidence="1">
    <location>
        <begin position="501"/>
        <end position="526"/>
    </location>
</feature>
<feature type="compositionally biased region" description="Basic residues" evidence="1">
    <location>
        <begin position="573"/>
        <end position="587"/>
    </location>
</feature>
<name>A0A9W8AAH5_9FUNG</name>